<dbReference type="InterPro" id="IPR027310">
    <property type="entry name" value="Profilin_CS"/>
</dbReference>
<dbReference type="InterPro" id="IPR005455">
    <property type="entry name" value="PFN_euk"/>
</dbReference>
<dbReference type="InterPro" id="IPR036140">
    <property type="entry name" value="PFN_sf"/>
</dbReference>
<accession>A0ABM0GJ81</accession>
<dbReference type="PANTHER" id="PTHR11604">
    <property type="entry name" value="PROFILIN"/>
    <property type="match status" value="1"/>
</dbReference>
<evidence type="ECO:0000256" key="6">
    <source>
        <dbReference type="ARBA" id="ARBA00023212"/>
    </source>
</evidence>
<dbReference type="GeneID" id="100377758"/>
<keyword evidence="4" id="KW-0963">Cytoplasm</keyword>
<evidence type="ECO:0000256" key="8">
    <source>
        <dbReference type="RuleBase" id="RU003909"/>
    </source>
</evidence>
<comment type="subunit">
    <text evidence="3 7">Occurs in many kinds of cells as a complex with monomeric actin in a 1:1 ratio.</text>
</comment>
<sequence>MSWQTYVDTHLIGTEKIAKASILGHDGSTWATSKDFVITPEEGKALAKGITAQDCFYSTGVHLAGTKYTYLRGVKDENVYAKKGDSGVCVVKTKQAIIVGIYVEGTQPGQATVVVEKVGDYLKNAGY</sequence>
<evidence type="ECO:0000313" key="9">
    <source>
        <dbReference type="Proteomes" id="UP000694865"/>
    </source>
</evidence>
<comment type="subcellular location">
    <subcellularLocation>
        <location evidence="1">Cytoplasm</location>
        <location evidence="1">Cytoskeleton</location>
    </subcellularLocation>
</comment>
<evidence type="ECO:0000256" key="2">
    <source>
        <dbReference type="ARBA" id="ARBA00010058"/>
    </source>
</evidence>
<dbReference type="SMART" id="SM00392">
    <property type="entry name" value="PROF"/>
    <property type="match status" value="1"/>
</dbReference>
<evidence type="ECO:0000256" key="1">
    <source>
        <dbReference type="ARBA" id="ARBA00004245"/>
    </source>
</evidence>
<dbReference type="InterPro" id="IPR048278">
    <property type="entry name" value="PFN"/>
</dbReference>
<name>A0ABM0GJ81_SACKO</name>
<dbReference type="Gene3D" id="3.30.450.30">
    <property type="entry name" value="Dynein light chain 2a, cytoplasmic"/>
    <property type="match status" value="1"/>
</dbReference>
<organism evidence="9 10">
    <name type="scientific">Saccoglossus kowalevskii</name>
    <name type="common">Acorn worm</name>
    <dbReference type="NCBI Taxonomy" id="10224"/>
    <lineage>
        <taxon>Eukaryota</taxon>
        <taxon>Metazoa</taxon>
        <taxon>Hemichordata</taxon>
        <taxon>Enteropneusta</taxon>
        <taxon>Harrimaniidae</taxon>
        <taxon>Saccoglossus</taxon>
    </lineage>
</organism>
<dbReference type="PRINTS" id="PR01640">
    <property type="entry name" value="PROFILINPLNT"/>
</dbReference>
<dbReference type="RefSeq" id="XP_002731044.1">
    <property type="nucleotide sequence ID" value="XM_002730998.2"/>
</dbReference>
<dbReference type="PROSITE" id="PS00414">
    <property type="entry name" value="PROFILIN"/>
    <property type="match status" value="1"/>
</dbReference>
<evidence type="ECO:0000313" key="10">
    <source>
        <dbReference type="RefSeq" id="XP_002731044.1"/>
    </source>
</evidence>
<comment type="function">
    <text evidence="7">Binds to actin and affects the structure of the cytoskeleton. At high concentrations, profilin prevents the polymerization of actin, whereas it enhances it at low concentrations.</text>
</comment>
<dbReference type="PRINTS" id="PR00392">
    <property type="entry name" value="PROFILIN"/>
</dbReference>
<dbReference type="CDD" id="cd00148">
    <property type="entry name" value="PROF"/>
    <property type="match status" value="1"/>
</dbReference>
<proteinExistence type="inferred from homology"/>
<comment type="similarity">
    <text evidence="2 8">Belongs to the profilin family.</text>
</comment>
<keyword evidence="9" id="KW-1185">Reference proteome</keyword>
<evidence type="ECO:0000256" key="5">
    <source>
        <dbReference type="ARBA" id="ARBA00023203"/>
    </source>
</evidence>
<protein>
    <recommendedName>
        <fullName evidence="8">Profilin</fullName>
    </recommendedName>
</protein>
<dbReference type="SUPFAM" id="SSF55770">
    <property type="entry name" value="Profilin (actin-binding protein)"/>
    <property type="match status" value="1"/>
</dbReference>
<dbReference type="Pfam" id="PF00235">
    <property type="entry name" value="Profilin"/>
    <property type="match status" value="1"/>
</dbReference>
<evidence type="ECO:0000256" key="4">
    <source>
        <dbReference type="ARBA" id="ARBA00022490"/>
    </source>
</evidence>
<dbReference type="Proteomes" id="UP000694865">
    <property type="component" value="Unplaced"/>
</dbReference>
<dbReference type="PANTHER" id="PTHR11604:SF0">
    <property type="entry name" value="PROFILIN"/>
    <property type="match status" value="1"/>
</dbReference>
<gene>
    <name evidence="10" type="primary">LOC100377758</name>
</gene>
<keyword evidence="5 8" id="KW-0009">Actin-binding</keyword>
<reference evidence="10" key="1">
    <citation type="submission" date="2025-08" db="UniProtKB">
        <authorList>
            <consortium name="RefSeq"/>
        </authorList>
    </citation>
    <scope>IDENTIFICATION</scope>
    <source>
        <tissue evidence="10">Testes</tissue>
    </source>
</reference>
<keyword evidence="6 7" id="KW-0206">Cytoskeleton</keyword>
<evidence type="ECO:0000256" key="7">
    <source>
        <dbReference type="RuleBase" id="RU003908"/>
    </source>
</evidence>
<evidence type="ECO:0000256" key="3">
    <source>
        <dbReference type="ARBA" id="ARBA00011583"/>
    </source>
</evidence>